<comment type="similarity">
    <text evidence="1">Belongs to the metallo-beta-lactamase superfamily. RNA-metabolizing metallo-beta-lactamase-like family. CPSF2/YSH1 subfamily.</text>
</comment>
<feature type="compositionally biased region" description="Low complexity" evidence="2">
    <location>
        <begin position="191"/>
        <end position="201"/>
    </location>
</feature>
<dbReference type="Pfam" id="PF13299">
    <property type="entry name" value="CPSF100_C"/>
    <property type="match status" value="1"/>
</dbReference>
<dbReference type="PANTHER" id="PTHR45922:SF1">
    <property type="entry name" value="CLEAVAGE AND POLYADENYLATION SPECIFICITY FACTOR SUBUNIT 2"/>
    <property type="match status" value="1"/>
</dbReference>
<protein>
    <recommendedName>
        <fullName evidence="1">Cleavage and polyadenylation specificity factor subunit 2</fullName>
    </recommendedName>
    <alternativeName>
        <fullName evidence="1">Cleavage and polyadenylation specificity factor 100 kDa subunit</fullName>
    </alternativeName>
</protein>
<feature type="region of interest" description="Disordered" evidence="2">
    <location>
        <begin position="1"/>
        <end position="43"/>
    </location>
</feature>
<feature type="domain" description="Zn-dependent metallo-hydrolase RNA specificity" evidence="3">
    <location>
        <begin position="242"/>
        <end position="293"/>
    </location>
</feature>
<comment type="subcellular location">
    <subcellularLocation>
        <location evidence="1">Nucleus</location>
    </subcellularLocation>
</comment>
<evidence type="ECO:0000313" key="5">
    <source>
        <dbReference type="EMBL" id="RMY06418.1"/>
    </source>
</evidence>
<accession>A0A3M6YTR0</accession>
<dbReference type="GO" id="GO:0003723">
    <property type="term" value="F:RNA binding"/>
    <property type="evidence" value="ECO:0007669"/>
    <property type="project" value="UniProtKB-KW"/>
</dbReference>
<feature type="region of interest" description="Disordered" evidence="2">
    <location>
        <begin position="371"/>
        <end position="446"/>
    </location>
</feature>
<feature type="compositionally biased region" description="Acidic residues" evidence="2">
    <location>
        <begin position="202"/>
        <end position="227"/>
    </location>
</feature>
<feature type="compositionally biased region" description="Basic residues" evidence="2">
    <location>
        <begin position="143"/>
        <end position="154"/>
    </location>
</feature>
<evidence type="ECO:0000313" key="6">
    <source>
        <dbReference type="Proteomes" id="UP000276864"/>
    </source>
</evidence>
<dbReference type="AlphaFoldDB" id="A0A3M6YTR0"/>
<dbReference type="InterPro" id="IPR025069">
    <property type="entry name" value="Cpsf2_C"/>
</dbReference>
<evidence type="ECO:0000256" key="1">
    <source>
        <dbReference type="RuleBase" id="RU365006"/>
    </source>
</evidence>
<dbReference type="PANTHER" id="PTHR45922">
    <property type="entry name" value="CLEAVAGE AND POLYADENYLATION SPECIFICITY FACTOR SUBUNIT 2"/>
    <property type="match status" value="1"/>
</dbReference>
<feature type="region of interest" description="Disordered" evidence="2">
    <location>
        <begin position="100"/>
        <end position="236"/>
    </location>
</feature>
<dbReference type="GO" id="GO:0006397">
    <property type="term" value="P:mRNA processing"/>
    <property type="evidence" value="ECO:0007669"/>
    <property type="project" value="UniProtKB-KW"/>
</dbReference>
<dbReference type="InterPro" id="IPR036866">
    <property type="entry name" value="RibonucZ/Hydroxyglut_hydro"/>
</dbReference>
<dbReference type="InterPro" id="IPR027075">
    <property type="entry name" value="CPSF2"/>
</dbReference>
<keyword evidence="1" id="KW-0507">mRNA processing</keyword>
<organism evidence="5 6">
    <name type="scientific">Hortaea werneckii</name>
    <name type="common">Black yeast</name>
    <name type="synonym">Cladosporium werneckii</name>
    <dbReference type="NCBI Taxonomy" id="91943"/>
    <lineage>
        <taxon>Eukaryota</taxon>
        <taxon>Fungi</taxon>
        <taxon>Dikarya</taxon>
        <taxon>Ascomycota</taxon>
        <taxon>Pezizomycotina</taxon>
        <taxon>Dothideomycetes</taxon>
        <taxon>Dothideomycetidae</taxon>
        <taxon>Mycosphaerellales</taxon>
        <taxon>Teratosphaeriaceae</taxon>
        <taxon>Hortaea</taxon>
    </lineage>
</organism>
<feature type="compositionally biased region" description="Acidic residues" evidence="2">
    <location>
        <begin position="1"/>
        <end position="18"/>
    </location>
</feature>
<proteinExistence type="inferred from homology"/>
<keyword evidence="1" id="KW-0539">Nucleus</keyword>
<gene>
    <name evidence="5" type="ORF">D0866_15056</name>
</gene>
<sequence>MTEEADEEDESESEDEDAEHQGRALNLSAQMTQQSKRKGGVTGGALSEAELGINILIRGKGVYDYDVRGKRGREKVFPFVAKRIRDDEFGEIIKAEDYLRAEERDEVDGVDMSSRAEAEKKETAVGQKRKWDEIAPASDAKGRKGQQKTQQNKRPKQERSKKDRKPREPDDIDAAIARATGESMPNGGGDATAAAVAASPAADDESEDSDSDEEDEESDYEPSDESGDSQGPRKVTWEERTVEVKCRVSFVDFAGLHEKRDLQMIIPLIRPRKLILIAGTESETTSLADECRRLLGSVDDGADGSEGGADVFAPAINEVIDASVDTNAWSLKLSRELVKRLVWQNVKGLGVVAITGQLGAEPLEDASAALKEDEAQQARKKAKLLKPEEQEKQPQPNQPTSSSPDHSPSDPLPSTPLLDLPPSATAGNLSAASGASGSSGGGGPLTRPVHVGDLRLASLRHLLASAGHLCEFRGEGTLLVDGVVVVRKRAGGRLEVESDVRGLVAAATAAARQKRKVSPGSFFKVRDEVYKGLAVVAGV</sequence>
<dbReference type="Proteomes" id="UP000276864">
    <property type="component" value="Unassembled WGS sequence"/>
</dbReference>
<evidence type="ECO:0000259" key="4">
    <source>
        <dbReference type="Pfam" id="PF13299"/>
    </source>
</evidence>
<feature type="compositionally biased region" description="Basic and acidic residues" evidence="2">
    <location>
        <begin position="155"/>
        <end position="169"/>
    </location>
</feature>
<feature type="compositionally biased region" description="Low complexity" evidence="2">
    <location>
        <begin position="393"/>
        <end position="406"/>
    </location>
</feature>
<dbReference type="EMBL" id="QWIM01002917">
    <property type="protein sequence ID" value="RMY06418.1"/>
    <property type="molecule type" value="Genomic_DNA"/>
</dbReference>
<dbReference type="GO" id="GO:0005847">
    <property type="term" value="C:mRNA cleavage and polyadenylation specificity factor complex"/>
    <property type="evidence" value="ECO:0007669"/>
    <property type="project" value="InterPro"/>
</dbReference>
<dbReference type="SUPFAM" id="SSF56281">
    <property type="entry name" value="Metallo-hydrolase/oxidoreductase"/>
    <property type="match status" value="1"/>
</dbReference>
<dbReference type="InterPro" id="IPR011108">
    <property type="entry name" value="RMMBL"/>
</dbReference>
<comment type="caution">
    <text evidence="5">The sequence shown here is derived from an EMBL/GenBank/DDBJ whole genome shotgun (WGS) entry which is preliminary data.</text>
</comment>
<reference evidence="5 6" key="1">
    <citation type="journal article" date="2018" name="BMC Genomics">
        <title>Genomic evidence for intraspecific hybridization in a clonal and extremely halotolerant yeast.</title>
        <authorList>
            <person name="Gostincar C."/>
            <person name="Stajich J.E."/>
            <person name="Zupancic J."/>
            <person name="Zalar P."/>
            <person name="Gunde-Cimerman N."/>
        </authorList>
    </citation>
    <scope>NUCLEOTIDE SEQUENCE [LARGE SCALE GENOMIC DNA]</scope>
    <source>
        <strain evidence="5 6">EXF-6651</strain>
    </source>
</reference>
<keyword evidence="1" id="KW-0694">RNA-binding</keyword>
<evidence type="ECO:0000256" key="2">
    <source>
        <dbReference type="SAM" id="MobiDB-lite"/>
    </source>
</evidence>
<evidence type="ECO:0000259" key="3">
    <source>
        <dbReference type="Pfam" id="PF07521"/>
    </source>
</evidence>
<feature type="domain" description="Cleavage and polyadenylation specificity factor 2 C-terminal" evidence="4">
    <location>
        <begin position="331"/>
        <end position="533"/>
    </location>
</feature>
<name>A0A3M6YTR0_HORWE</name>
<feature type="compositionally biased region" description="Basic and acidic residues" evidence="2">
    <location>
        <begin position="114"/>
        <end position="133"/>
    </location>
</feature>
<feature type="compositionally biased region" description="Low complexity" evidence="2">
    <location>
        <begin position="415"/>
        <end position="436"/>
    </location>
</feature>
<dbReference type="Pfam" id="PF07521">
    <property type="entry name" value="RMMBL"/>
    <property type="match status" value="1"/>
</dbReference>